<feature type="compositionally biased region" description="Pro residues" evidence="1">
    <location>
        <begin position="209"/>
        <end position="231"/>
    </location>
</feature>
<feature type="compositionally biased region" description="Gly residues" evidence="1">
    <location>
        <begin position="2183"/>
        <end position="2192"/>
    </location>
</feature>
<accession>A0A835XJR6</accession>
<comment type="caution">
    <text evidence="4">The sequence shown here is derived from an EMBL/GenBank/DDBJ whole genome shotgun (WGS) entry which is preliminary data.</text>
</comment>
<feature type="compositionally biased region" description="Low complexity" evidence="1">
    <location>
        <begin position="1967"/>
        <end position="1983"/>
    </location>
</feature>
<name>A0A835XJR6_9CHLO</name>
<feature type="compositionally biased region" description="Pro residues" evidence="1">
    <location>
        <begin position="106"/>
        <end position="115"/>
    </location>
</feature>
<feature type="region of interest" description="Disordered" evidence="1">
    <location>
        <begin position="1253"/>
        <end position="1292"/>
    </location>
</feature>
<feature type="region of interest" description="Disordered" evidence="1">
    <location>
        <begin position="2222"/>
        <end position="2324"/>
    </location>
</feature>
<sequence length="2976" mass="299004">MCNEKLQHDAPRGPGRPTVALLAALLLLSWSQSVAGRQETERACGISIGATNVDRLTAAAVVLSCVSSGDDAQPRPQPWPASQPLRLVASSGAPEAWALTHLGPAPSGPAGPVGPDPASGSGAAVGGNRSHSSGAGTGGASGAAWGPVSSPWPIQLTVAPGPAIRSWPIFYDYDMGGNWGPVEFDGPEHYSDSRRSARRRLQQAQAPPLQIPVLPPPPPPPHPAPPPPAPLPDAWVVSGDELGGVDMQGRGVDLTALVRSDRSIQWSGLLPGYVTSLYRMGGRAVGLPLALSTQLLYWDERRLAAEGLRPPETWQQLLEAAGRMHGKDLDGDGRPDYGLCVVARRRAAGCPPDLLPLLLDAWAAHAQASGTRQGLWFSQDGQLRPLVDSAALREALRLAVAAAALGPQAVQAAEALACDLGSRPSSPGGAGLASENATAAAGTAGVDGSAQTPLSPLENLQLAVAGRCAFAIAPGLSLLKAVTAAARAAQQSGSKSGSGAAAKTSPLYGSLGVSALPGSARIWRYANDSLVACTRDTCPFAQPMAPAALSNATPAMVPAANVTAPPPAGNGSAAAPAGAAPALPPGHGTVGDAAAEGAAAPAAAMPPQPLLVNRAQVLQVTAAAVLREGAAPERLLASYALLSAPLAKDAAMREVLDPTSDADPFRYSHLELGRWVAAGYDPSDTAAALSAYAGVLSSANLALPLAVPGAQAYISQLRATAAAYVTAAAADSTPADAEARAKQLTKGAAAALSDAYAVVPESAAANGIFYQRSLRTWTRGPEPDYQPGEAPWAPVAAEAPPRKTGGVADFVIFITAVAAGFGVIAAGAVGLDLFARHMRRRTGDWRKTRGPRMAAPQPSPDLTILITDIEGSTTLWEALPAPVMDAALRLHAQLVRGLLVHHGGYESCTEGDSFVCAFAAPVKALAFSIQLQTGLTQLAWPQPLLDHPCGCELYVVPRVPGAQSGGGAWADTGATLAPRDDKLRGGLTRTSNESQKQQQPGPPEPRASANGGGGAQASPGARAALEDEGCPPPQQQPSPGSRFVACSVGTYASGSASGEAGPAVEEAGAAGGHPSSITGASGAGGRGAGDLKHASSSGLPGPPAALGYPSCSSPGVEPGHCPGLWALGELVRDEGVWPQVLSAFDKRLGRKKGDVPKKGQRKEQGQEERQGSKDREPSSESECRAEGVDQEPALEASELCGTSWSTANGDPSEAYLRFGTGVSGASPRAHVPYPGSSPVAPLGRQTTLAASEIEANGGPTESHVRSSSGRPEESASEDAHGTGAGAGAAQPTSLRPRTFRHYVLSLYATGPSSKPGAVLVYRGLRLRLGLHCGEAGRVLMELNKASGRVIYGGPLMTTARAIANSGNGGAIVMSGRVRARLLAAGKLAAADEGVALYAGHFQLPRSDASHRAPCPGALALTIGPSAGADAGAEVGAAAESELLPSMSASAGLFDTHLPNRTGGAPSGTFSASAVLRRGTGAAPSTDSSSLAARLPASAGQADSSPLYGAPPDAAAVQQHLYAEACKYGKALYQVVGGPKAVLSIRAALEAPLSRAGHCVSPGALASPLGASVAIAEVRAHGTAVLAAWNGDVFAASMRVAAVCCRRLAERHGVVLVHEATASVRAQPGRAAGVVAVGAGPSAAPLVAWALECLAQGMHLPWPPGLLQHELAEPLTLWEATAADGPSSYPNEQAAASGTSTAGHSPVLSLGHNALTRSGQPLSRSTSSSGSALSGLLQQIGRATLRGAAKFRSGSHGATGLNLRTDSVGRRAVAVQGAGALRVNSLREALRASQVQGLPAPDRGDGEAGGDDGEIRDGGGEAAFPSLRSLPDPAATAASAEGTAAGTSTEPLSRSGGLPLRAPVVAVLHPASLVQADAYAALPCLEAAAFDAASTLHSRGGPAPPSAAVSFPSWDPPPPTSSTDEELCDVAAGLLKGGLPLLSVDETGEAGVPAFARARRSRRGGLGSQAAQPSTRPGSSSSSCNRRRSVAAGTGPVALGSGGGAAVRRRSAVVIAALERRRSVDPFRMAPDACCLHAQASKGQVGGEANAAAPSRLSTRPGGTRRGSGSGGSLGCEDRLGGGDSDGSSGPETQVGARVAPAPRAVIAPAQALATAVVEAAPAKERFQERDQETEEEQGEEEDVARSLDGSSGGSSASGEHATLACGVADKAVGSSADLWPASDGGGGSGSGSNGYRPRPPSLTVGNSFTSTASPLHRALLLQQRPPAPARSQTEGRRDHGSNQYPQNTQHHRSSGSTAAGPSPRTAPFPDHASAGVPPPGAVALPLPPIPQSLTLGPQPPSDGPSQLSGAASAPAPASGPAWGPPVMSSRGFSRWSDLPVAFEEVGVSMDGTDPAGRRSTPGGPAGAPGAGGPFAAAGVAASAAAALNLGTGRLVARGLRLKAAVHVGRVEAALAFPTGRLTYRGRPSERVAALAELARPGQVLVTNAAACSACRVGPTARVDLLVAALEQDRSAGSQDPPQPQYHSQRSHSRPPANSWTGRRVPHPSPTAAGLLPPPSTASSSAAQPALLLAPPQQQRSPIFQASPPPARGRGYFGTSLPQAPSLDLGGSGAGSLHSGGGRGSSLHPTDLPLPLGCLHLGPHEVEAETAGGGTDPGGAALAAGGAAGRAAFARYSSCGGGSLAAPSANHSAAAEHGIPFESVPSTLPRAAVRSESHAPLPTLHINIGGGGNRTASGRHVPGSVSQLPLPPPVPVAPPPQQQSQQPGSPSAYSLRLDSARVHQLEALAGELESSTLKETSPQPHPQHPNHHPQQQQPTGAASPEAWRQAPRELGSPSGPRGGSPLRASIAHLFQGFSSAAWASSSPPRRIHTGPQPRPQAPAGPPAARSGPLRSVGAATVDGQGRLLLQVGAHRAYGGHGARRSGAGGTAAARPGGVLMGPAAGVVVGSGVLRLAGVSEAEPVLVGVETGPAGMASEAGMGPAAAAVVGVVFELPPKAQADKAGRALRHVLAAKLA</sequence>
<evidence type="ECO:0000256" key="1">
    <source>
        <dbReference type="SAM" id="MobiDB-lite"/>
    </source>
</evidence>
<feature type="region of interest" description="Disordered" evidence="1">
    <location>
        <begin position="1895"/>
        <end position="1923"/>
    </location>
</feature>
<feature type="compositionally biased region" description="Gly residues" evidence="1">
    <location>
        <begin position="2063"/>
        <end position="2073"/>
    </location>
</feature>
<feature type="compositionally biased region" description="Low complexity" evidence="1">
    <location>
        <begin position="1052"/>
        <end position="1068"/>
    </location>
</feature>
<feature type="compositionally biased region" description="Pro residues" evidence="1">
    <location>
        <begin position="2708"/>
        <end position="2720"/>
    </location>
</feature>
<feature type="compositionally biased region" description="Polar residues" evidence="1">
    <location>
        <begin position="2474"/>
        <end position="2487"/>
    </location>
</feature>
<dbReference type="OrthoDB" id="552800at2759"/>
<feature type="region of interest" description="Disordered" evidence="1">
    <location>
        <begin position="964"/>
        <end position="1101"/>
    </location>
</feature>
<feature type="region of interest" description="Disordered" evidence="1">
    <location>
        <begin position="2752"/>
        <end position="2806"/>
    </location>
</feature>
<keyword evidence="2" id="KW-0732">Signal</keyword>
<feature type="compositionally biased region" description="Low complexity" evidence="1">
    <location>
        <begin position="2721"/>
        <end position="2731"/>
    </location>
</feature>
<feature type="compositionally biased region" description="Gly residues" evidence="1">
    <location>
        <begin position="2569"/>
        <end position="2583"/>
    </location>
</feature>
<feature type="compositionally biased region" description="Pro residues" evidence="1">
    <location>
        <begin position="2835"/>
        <end position="2844"/>
    </location>
</feature>
<dbReference type="InterPro" id="IPR001054">
    <property type="entry name" value="A/G_cyclase"/>
</dbReference>
<feature type="region of interest" description="Disordered" evidence="1">
    <location>
        <begin position="184"/>
        <end position="232"/>
    </location>
</feature>
<feature type="region of interest" description="Disordered" evidence="1">
    <location>
        <begin position="2681"/>
        <end position="2732"/>
    </location>
</feature>
<dbReference type="EMBL" id="JAEHOE010000228">
    <property type="protein sequence ID" value="KAG2482375.1"/>
    <property type="molecule type" value="Genomic_DNA"/>
</dbReference>
<dbReference type="PANTHER" id="PTHR43081">
    <property type="entry name" value="ADENYLATE CYCLASE, TERMINAL-DIFFERENTIATION SPECIFIC-RELATED"/>
    <property type="match status" value="1"/>
</dbReference>
<feature type="compositionally biased region" description="Basic and acidic residues" evidence="1">
    <location>
        <begin position="1270"/>
        <end position="1280"/>
    </location>
</feature>
<dbReference type="InterPro" id="IPR050697">
    <property type="entry name" value="Adenylyl/Guanylyl_Cyclase_3/4"/>
</dbReference>
<dbReference type="PANTHER" id="PTHR43081:SF1">
    <property type="entry name" value="ADENYLATE CYCLASE, TERMINAL-DIFFERENTIATION SPECIFIC"/>
    <property type="match status" value="1"/>
</dbReference>
<feature type="region of interest" description="Disordered" evidence="1">
    <location>
        <begin position="2042"/>
        <end position="2096"/>
    </location>
</feature>
<dbReference type="Gene3D" id="3.30.70.1230">
    <property type="entry name" value="Nucleotide cyclase"/>
    <property type="match status" value="3"/>
</dbReference>
<evidence type="ECO:0000256" key="2">
    <source>
        <dbReference type="SAM" id="SignalP"/>
    </source>
</evidence>
<feature type="region of interest" description="Disordered" evidence="1">
    <location>
        <begin position="2125"/>
        <end position="2159"/>
    </location>
</feature>
<dbReference type="GO" id="GO:0009190">
    <property type="term" value="P:cyclic nucleotide biosynthetic process"/>
    <property type="evidence" value="ECO:0007669"/>
    <property type="project" value="InterPro"/>
</dbReference>
<feature type="compositionally biased region" description="Low complexity" evidence="1">
    <location>
        <begin position="2791"/>
        <end position="2806"/>
    </location>
</feature>
<dbReference type="Gene3D" id="3.40.190.10">
    <property type="entry name" value="Periplasmic binding protein-like II"/>
    <property type="match status" value="2"/>
</dbReference>
<feature type="compositionally biased region" description="Pro residues" evidence="1">
    <location>
        <begin position="2276"/>
        <end position="2290"/>
    </location>
</feature>
<feature type="region of interest" description="Disordered" evidence="1">
    <location>
        <begin position="1958"/>
        <end position="2003"/>
    </location>
</feature>
<feature type="compositionally biased region" description="Low complexity" evidence="1">
    <location>
        <begin position="2509"/>
        <end position="2538"/>
    </location>
</feature>
<proteinExistence type="predicted"/>
<feature type="compositionally biased region" description="Low complexity" evidence="1">
    <location>
        <begin position="1693"/>
        <end position="1702"/>
    </location>
</feature>
<gene>
    <name evidence="4" type="ORF">HYH03_018695</name>
</gene>
<feature type="compositionally biased region" description="Polar residues" evidence="1">
    <location>
        <begin position="988"/>
        <end position="999"/>
    </location>
</feature>
<organism evidence="4 5">
    <name type="scientific">Edaphochlamys debaryana</name>
    <dbReference type="NCBI Taxonomy" id="47281"/>
    <lineage>
        <taxon>Eukaryota</taxon>
        <taxon>Viridiplantae</taxon>
        <taxon>Chlorophyta</taxon>
        <taxon>core chlorophytes</taxon>
        <taxon>Chlorophyceae</taxon>
        <taxon>CS clade</taxon>
        <taxon>Chlamydomonadales</taxon>
        <taxon>Chlamydomonadales incertae sedis</taxon>
        <taxon>Edaphochlamys</taxon>
    </lineage>
</organism>
<dbReference type="SUPFAM" id="SSF55073">
    <property type="entry name" value="Nucleotide cyclase"/>
    <property type="match status" value="2"/>
</dbReference>
<feature type="compositionally biased region" description="Low complexity" evidence="1">
    <location>
        <begin position="116"/>
        <end position="134"/>
    </location>
</feature>
<feature type="region of interest" description="Disordered" evidence="1">
    <location>
        <begin position="2472"/>
        <end position="2590"/>
    </location>
</feature>
<evidence type="ECO:0000313" key="5">
    <source>
        <dbReference type="Proteomes" id="UP000612055"/>
    </source>
</evidence>
<feature type="compositionally biased region" description="Low complexity" evidence="1">
    <location>
        <begin position="1833"/>
        <end position="1849"/>
    </location>
</feature>
<feature type="region of interest" description="Disordered" evidence="1">
    <location>
        <begin position="2820"/>
        <end position="2856"/>
    </location>
</feature>
<feature type="region of interest" description="Disordered" evidence="1">
    <location>
        <begin position="2178"/>
        <end position="2209"/>
    </location>
</feature>
<feature type="compositionally biased region" description="Basic and acidic residues" evidence="1">
    <location>
        <begin position="1148"/>
        <end position="1187"/>
    </location>
</feature>
<dbReference type="GO" id="GO:0035556">
    <property type="term" value="P:intracellular signal transduction"/>
    <property type="evidence" value="ECO:0007669"/>
    <property type="project" value="InterPro"/>
</dbReference>
<dbReference type="PROSITE" id="PS50125">
    <property type="entry name" value="GUANYLATE_CYCLASE_2"/>
    <property type="match status" value="1"/>
</dbReference>
<feature type="compositionally biased region" description="Polar residues" evidence="1">
    <location>
        <begin position="2241"/>
        <end position="2259"/>
    </location>
</feature>
<feature type="signal peptide" evidence="2">
    <location>
        <begin position="1"/>
        <end position="36"/>
    </location>
</feature>
<evidence type="ECO:0000259" key="3">
    <source>
        <dbReference type="PROSITE" id="PS50125"/>
    </source>
</evidence>
<dbReference type="InterPro" id="IPR029787">
    <property type="entry name" value="Nucleotide_cyclase"/>
</dbReference>
<keyword evidence="5" id="KW-1185">Reference proteome</keyword>
<feature type="region of interest" description="Disordered" evidence="1">
    <location>
        <begin position="2350"/>
        <end position="2369"/>
    </location>
</feature>
<feature type="compositionally biased region" description="Low complexity" evidence="1">
    <location>
        <begin position="1717"/>
        <end position="1730"/>
    </location>
</feature>
<feature type="region of interest" description="Disordered" evidence="1">
    <location>
        <begin position="1791"/>
        <end position="1855"/>
    </location>
</feature>
<reference evidence="4" key="1">
    <citation type="journal article" date="2020" name="bioRxiv">
        <title>Comparative genomics of Chlamydomonas.</title>
        <authorList>
            <person name="Craig R.J."/>
            <person name="Hasan A.R."/>
            <person name="Ness R.W."/>
            <person name="Keightley P.D."/>
        </authorList>
    </citation>
    <scope>NUCLEOTIDE SEQUENCE</scope>
    <source>
        <strain evidence="4">CCAP 11/70</strain>
    </source>
</reference>
<feature type="domain" description="Guanylate cyclase" evidence="3">
    <location>
        <begin position="863"/>
        <end position="923"/>
    </location>
</feature>
<dbReference type="Proteomes" id="UP000612055">
    <property type="component" value="Unassembled WGS sequence"/>
</dbReference>
<feature type="compositionally biased region" description="Basic and acidic residues" evidence="1">
    <location>
        <begin position="186"/>
        <end position="195"/>
    </location>
</feature>
<feature type="chain" id="PRO_5032496868" description="Guanylate cyclase domain-containing protein" evidence="2">
    <location>
        <begin position="37"/>
        <end position="2976"/>
    </location>
</feature>
<evidence type="ECO:0000313" key="4">
    <source>
        <dbReference type="EMBL" id="KAG2482375.1"/>
    </source>
</evidence>
<dbReference type="SUPFAM" id="SSF53850">
    <property type="entry name" value="Periplasmic binding protein-like II"/>
    <property type="match status" value="1"/>
</dbReference>
<feature type="compositionally biased region" description="Low complexity" evidence="1">
    <location>
        <begin position="2303"/>
        <end position="2324"/>
    </location>
</feature>
<feature type="region of interest" description="Disordered" evidence="1">
    <location>
        <begin position="1681"/>
        <end position="1730"/>
    </location>
</feature>
<feature type="region of interest" description="Disordered" evidence="1">
    <location>
        <begin position="1148"/>
        <end position="1196"/>
    </location>
</feature>
<protein>
    <recommendedName>
        <fullName evidence="3">Guanylate cyclase domain-containing protein</fullName>
    </recommendedName>
</protein>
<feature type="region of interest" description="Disordered" evidence="1">
    <location>
        <begin position="98"/>
        <end position="144"/>
    </location>
</feature>
<feature type="compositionally biased region" description="Acidic residues" evidence="1">
    <location>
        <begin position="2131"/>
        <end position="2142"/>
    </location>
</feature>